<dbReference type="GO" id="GO:0005886">
    <property type="term" value="C:plasma membrane"/>
    <property type="evidence" value="ECO:0007669"/>
    <property type="project" value="UniProtKB-SubCell"/>
</dbReference>
<dbReference type="EMBL" id="UGPZ01000003">
    <property type="protein sequence ID" value="STY94076.1"/>
    <property type="molecule type" value="Genomic_DNA"/>
</dbReference>
<dbReference type="Proteomes" id="UP000254133">
    <property type="component" value="Unassembled WGS sequence"/>
</dbReference>
<reference evidence="9 10" key="1">
    <citation type="submission" date="2018-06" db="EMBL/GenBank/DDBJ databases">
        <authorList>
            <consortium name="Pathogen Informatics"/>
            <person name="Doyle S."/>
        </authorList>
    </citation>
    <scope>NUCLEOTIDE SEQUENCE [LARGE SCALE GENOMIC DNA]</scope>
    <source>
        <strain evidence="9 10">NCTC9426</strain>
    </source>
</reference>
<keyword evidence="7 8" id="KW-0472">Membrane</keyword>
<feature type="transmembrane region" description="Helical" evidence="8">
    <location>
        <begin position="204"/>
        <end position="222"/>
    </location>
</feature>
<sequence length="465" mass="49294">MELMTLLPILGVLLLIIVLKRSPIEAAFFGALSALILWLCDVATPYSQVLAWAIITDTMILFVSVASVIAMGLLLVVLLEKTPTNQAFTSWVGLLNLPKSQSVLLVMLGIAPMLEALTGFGVSLIAIIPILLTLLPKEIALKTALVGMAIMPWGTLGLATVTGASMLGLSAAELGLYSAMVSSPVFMWLALWALSLAKLLDKQALINALMVCVMFVCVLASASKTVGVEIAGVLAGLSVVAYFLLLGKKSPIPKAIWVYAVLFGSVLLLKVVGFLTGWQHWAWQGVQASFKPINSPSIALALTVIVVWWAYRQQYALNAVIHQWLKRAYRPLTTILCFLLMSQIMVKGEFLQGFHQLLNGLPTVAQIPILAMLGAIGGYLTGSNVGGNVLMLPILTDNNPILAAIMNSAAGASALASLPVVAIIAGLAKADTQQEQRLISTALMVAVINTALVAMVGVLLYVGVA</sequence>
<evidence type="ECO:0000313" key="10">
    <source>
        <dbReference type="Proteomes" id="UP000254133"/>
    </source>
</evidence>
<name>A0A378Q0M4_MORBO</name>
<protein>
    <submittedName>
        <fullName evidence="9">Transporter, lactate permease (LctP) family</fullName>
    </submittedName>
</protein>
<evidence type="ECO:0000256" key="4">
    <source>
        <dbReference type="ARBA" id="ARBA00022475"/>
    </source>
</evidence>
<keyword evidence="5 8" id="KW-0812">Transmembrane</keyword>
<gene>
    <name evidence="9" type="ORF">NCTC9426_02812</name>
</gene>
<feature type="transmembrane region" description="Helical" evidence="8">
    <location>
        <begin position="401"/>
        <end position="427"/>
    </location>
</feature>
<evidence type="ECO:0000256" key="2">
    <source>
        <dbReference type="ARBA" id="ARBA00010100"/>
    </source>
</evidence>
<evidence type="ECO:0000256" key="7">
    <source>
        <dbReference type="ARBA" id="ARBA00023136"/>
    </source>
</evidence>
<evidence type="ECO:0000256" key="1">
    <source>
        <dbReference type="ARBA" id="ARBA00004651"/>
    </source>
</evidence>
<feature type="transmembrane region" description="Helical" evidence="8">
    <location>
        <begin position="144"/>
        <end position="168"/>
    </location>
</feature>
<feature type="transmembrane region" description="Helical" evidence="8">
    <location>
        <begin position="332"/>
        <end position="351"/>
    </location>
</feature>
<comment type="similarity">
    <text evidence="2">Belongs to the lactate permease family.</text>
</comment>
<feature type="transmembrane region" description="Helical" evidence="8">
    <location>
        <begin position="439"/>
        <end position="462"/>
    </location>
</feature>
<evidence type="ECO:0000256" key="6">
    <source>
        <dbReference type="ARBA" id="ARBA00022989"/>
    </source>
</evidence>
<dbReference type="InterPro" id="IPR003804">
    <property type="entry name" value="Lactate_perm"/>
</dbReference>
<dbReference type="GO" id="GO:0015295">
    <property type="term" value="F:solute:proton symporter activity"/>
    <property type="evidence" value="ECO:0007669"/>
    <property type="project" value="TreeGrafter"/>
</dbReference>
<evidence type="ECO:0000256" key="5">
    <source>
        <dbReference type="ARBA" id="ARBA00022692"/>
    </source>
</evidence>
<accession>A0A378Q0M4</accession>
<evidence type="ECO:0000256" key="3">
    <source>
        <dbReference type="ARBA" id="ARBA00022448"/>
    </source>
</evidence>
<feature type="transmembrane region" description="Helical" evidence="8">
    <location>
        <begin position="257"/>
        <end position="281"/>
    </location>
</feature>
<evidence type="ECO:0000256" key="8">
    <source>
        <dbReference type="SAM" id="Phobius"/>
    </source>
</evidence>
<dbReference type="PANTHER" id="PTHR30003">
    <property type="entry name" value="L-LACTATE PERMEASE"/>
    <property type="match status" value="1"/>
</dbReference>
<dbReference type="GO" id="GO:0015129">
    <property type="term" value="F:lactate transmembrane transporter activity"/>
    <property type="evidence" value="ECO:0007669"/>
    <property type="project" value="InterPro"/>
</dbReference>
<dbReference type="RefSeq" id="WP_115370147.1">
    <property type="nucleotide sequence ID" value="NZ_UGPZ01000003.1"/>
</dbReference>
<feature type="transmembrane region" description="Helical" evidence="8">
    <location>
        <begin position="293"/>
        <end position="311"/>
    </location>
</feature>
<feature type="transmembrane region" description="Helical" evidence="8">
    <location>
        <begin position="174"/>
        <end position="197"/>
    </location>
</feature>
<feature type="transmembrane region" description="Helical" evidence="8">
    <location>
        <begin position="50"/>
        <end position="79"/>
    </location>
</feature>
<feature type="transmembrane region" description="Helical" evidence="8">
    <location>
        <begin position="228"/>
        <end position="245"/>
    </location>
</feature>
<feature type="transmembrane region" description="Helical" evidence="8">
    <location>
        <begin position="91"/>
        <end position="110"/>
    </location>
</feature>
<proteinExistence type="inferred from homology"/>
<feature type="transmembrane region" description="Helical" evidence="8">
    <location>
        <begin position="116"/>
        <end position="135"/>
    </location>
</feature>
<keyword evidence="6 8" id="KW-1133">Transmembrane helix</keyword>
<dbReference type="PANTHER" id="PTHR30003:SF0">
    <property type="entry name" value="GLYCOLATE PERMEASE GLCA-RELATED"/>
    <property type="match status" value="1"/>
</dbReference>
<comment type="subcellular location">
    <subcellularLocation>
        <location evidence="1">Cell membrane</location>
        <topology evidence="1">Multi-pass membrane protein</topology>
    </subcellularLocation>
</comment>
<evidence type="ECO:0000313" key="9">
    <source>
        <dbReference type="EMBL" id="STY94076.1"/>
    </source>
</evidence>
<keyword evidence="3" id="KW-0813">Transport</keyword>
<dbReference type="AlphaFoldDB" id="A0A378Q0M4"/>
<feature type="transmembrane region" description="Helical" evidence="8">
    <location>
        <begin position="363"/>
        <end position="380"/>
    </location>
</feature>
<organism evidence="9 10">
    <name type="scientific">Moraxella bovis</name>
    <dbReference type="NCBI Taxonomy" id="476"/>
    <lineage>
        <taxon>Bacteria</taxon>
        <taxon>Pseudomonadati</taxon>
        <taxon>Pseudomonadota</taxon>
        <taxon>Gammaproteobacteria</taxon>
        <taxon>Moraxellales</taxon>
        <taxon>Moraxellaceae</taxon>
        <taxon>Moraxella</taxon>
    </lineage>
</organism>
<keyword evidence="4" id="KW-1003">Cell membrane</keyword>